<reference evidence="2 3" key="1">
    <citation type="journal article" date="2015" name="Genome Biol. Evol.">
        <title>Comparative Genomics of a Bacterivorous Green Alga Reveals Evolutionary Causalities and Consequences of Phago-Mixotrophic Mode of Nutrition.</title>
        <authorList>
            <person name="Burns J.A."/>
            <person name="Paasch A."/>
            <person name="Narechania A."/>
            <person name="Kim E."/>
        </authorList>
    </citation>
    <scope>NUCLEOTIDE SEQUENCE [LARGE SCALE GENOMIC DNA]</scope>
    <source>
        <strain evidence="2 3">PLY_AMNH</strain>
    </source>
</reference>
<feature type="coiled-coil region" evidence="1">
    <location>
        <begin position="19"/>
        <end position="46"/>
    </location>
</feature>
<name>A0AAE0BJ12_9CHLO</name>
<organism evidence="2 3">
    <name type="scientific">Cymbomonas tetramitiformis</name>
    <dbReference type="NCBI Taxonomy" id="36881"/>
    <lineage>
        <taxon>Eukaryota</taxon>
        <taxon>Viridiplantae</taxon>
        <taxon>Chlorophyta</taxon>
        <taxon>Pyramimonadophyceae</taxon>
        <taxon>Pyramimonadales</taxon>
        <taxon>Pyramimonadaceae</taxon>
        <taxon>Cymbomonas</taxon>
    </lineage>
</organism>
<accession>A0AAE0BJ12</accession>
<sequence length="135" mass="15133">MGRGRMIWAGGRRVIAQFRQEMAARLDEKNQLIKRYDEEIQRLRASANSRSSAETSSLRDQCANHAKERAALKTILESKIRTLVDGIGRSVQELPEAQQHPRLTREVQALDKLVNATVNAMRTTSTPSSTSEASQ</sequence>
<dbReference type="Proteomes" id="UP001190700">
    <property type="component" value="Unassembled WGS sequence"/>
</dbReference>
<keyword evidence="1" id="KW-0175">Coiled coil</keyword>
<comment type="caution">
    <text evidence="2">The sequence shown here is derived from an EMBL/GenBank/DDBJ whole genome shotgun (WGS) entry which is preliminary data.</text>
</comment>
<protein>
    <submittedName>
        <fullName evidence="2">Uncharacterized protein</fullName>
    </submittedName>
</protein>
<proteinExistence type="predicted"/>
<evidence type="ECO:0000313" key="2">
    <source>
        <dbReference type="EMBL" id="KAK3236584.1"/>
    </source>
</evidence>
<dbReference type="EMBL" id="LGRX02034962">
    <property type="protein sequence ID" value="KAK3236584.1"/>
    <property type="molecule type" value="Genomic_DNA"/>
</dbReference>
<keyword evidence="3" id="KW-1185">Reference proteome</keyword>
<dbReference type="AlphaFoldDB" id="A0AAE0BJ12"/>
<evidence type="ECO:0000313" key="3">
    <source>
        <dbReference type="Proteomes" id="UP001190700"/>
    </source>
</evidence>
<gene>
    <name evidence="2" type="ORF">CYMTET_53285</name>
</gene>
<evidence type="ECO:0000256" key="1">
    <source>
        <dbReference type="SAM" id="Coils"/>
    </source>
</evidence>